<keyword evidence="11" id="KW-1185">Reference proteome</keyword>
<feature type="transmembrane region" description="Helical" evidence="9">
    <location>
        <begin position="141"/>
        <end position="158"/>
    </location>
</feature>
<evidence type="ECO:0000256" key="5">
    <source>
        <dbReference type="ARBA" id="ARBA00022989"/>
    </source>
</evidence>
<dbReference type="EMBL" id="JAACXV010013324">
    <property type="protein sequence ID" value="KAF7273723.1"/>
    <property type="molecule type" value="Genomic_DNA"/>
</dbReference>
<keyword evidence="4 9" id="KW-0552">Olfaction</keyword>
<dbReference type="Pfam" id="PF02949">
    <property type="entry name" value="7tm_6"/>
    <property type="match status" value="1"/>
</dbReference>
<dbReference type="GO" id="GO:0007165">
    <property type="term" value="P:signal transduction"/>
    <property type="evidence" value="ECO:0007669"/>
    <property type="project" value="UniProtKB-KW"/>
</dbReference>
<evidence type="ECO:0000256" key="6">
    <source>
        <dbReference type="ARBA" id="ARBA00023136"/>
    </source>
</evidence>
<feature type="transmembrane region" description="Helical" evidence="9">
    <location>
        <begin position="188"/>
        <end position="221"/>
    </location>
</feature>
<proteinExistence type="inferred from homology"/>
<dbReference type="OrthoDB" id="7677057at2759"/>
<feature type="transmembrane region" description="Helical" evidence="9">
    <location>
        <begin position="39"/>
        <end position="59"/>
    </location>
</feature>
<keyword evidence="8 9" id="KW-0807">Transducer</keyword>
<protein>
    <recommendedName>
        <fullName evidence="9">Odorant receptor</fullName>
    </recommendedName>
</protein>
<evidence type="ECO:0000313" key="11">
    <source>
        <dbReference type="Proteomes" id="UP000625711"/>
    </source>
</evidence>
<dbReference type="GO" id="GO:0005886">
    <property type="term" value="C:plasma membrane"/>
    <property type="evidence" value="ECO:0007669"/>
    <property type="project" value="UniProtKB-SubCell"/>
</dbReference>
<comment type="subcellular location">
    <subcellularLocation>
        <location evidence="9">Cell membrane</location>
        <topology evidence="9">Multi-pass membrane protein</topology>
    </subcellularLocation>
    <subcellularLocation>
        <location evidence="1">Membrane</location>
        <topology evidence="1">Multi-pass membrane protein</topology>
    </subcellularLocation>
</comment>
<sequence>MPVYPRSTHLKIPMIYSSLLGIFPVDLMFEGYPFFRKIYARYSIIMIIYYAFFVVTAYMKLYELVRDPDPRLDEISRNLCITLIYTITVVRQVIMKTDQGIRNIIKKIIANEEYIQGSDDKKIKQIFNDCANDTTSKCKTYLIILFIITMLYIVRPLFVEGYIKVADNSTAVIKSLPLSSWFPFDEQIFYLAAYIWHIFDSLIGASFVTYTDILMFSIIVYPTGQLRILRHVVRNFESYKQRIKRYYNIGTDEEAAIVTFRECIFKHKDVISYVDNFNSTMSTLMVFDFLLSSLQIATILTQILGNEVTLILVLFVGAYFVGMILRLVLYYYYANDVVLLSADLSVSLWQSNWYEQSPQVKFMMMIFMMRCQKSLKLFIGPFSVMSLDSLISILKATYSYIMLMYGVN</sequence>
<feature type="transmembrane region" description="Helical" evidence="9">
    <location>
        <begin position="284"/>
        <end position="304"/>
    </location>
</feature>
<comment type="similarity">
    <text evidence="9">Belongs to the insect chemoreceptor superfamily. Heteromeric odorant receptor channel (TC 1.A.69) family.</text>
</comment>
<reference evidence="10" key="1">
    <citation type="submission" date="2020-08" db="EMBL/GenBank/DDBJ databases">
        <title>Genome sequencing and assembly of the red palm weevil Rhynchophorus ferrugineus.</title>
        <authorList>
            <person name="Dias G.B."/>
            <person name="Bergman C.M."/>
            <person name="Manee M."/>
        </authorList>
    </citation>
    <scope>NUCLEOTIDE SEQUENCE</scope>
    <source>
        <strain evidence="10">AA-2017</strain>
        <tissue evidence="10">Whole larva</tissue>
    </source>
</reference>
<comment type="caution">
    <text evidence="10">The sequence shown here is derived from an EMBL/GenBank/DDBJ whole genome shotgun (WGS) entry which is preliminary data.</text>
</comment>
<evidence type="ECO:0000313" key="10">
    <source>
        <dbReference type="EMBL" id="KAF7273723.1"/>
    </source>
</evidence>
<dbReference type="PANTHER" id="PTHR21137:SF40">
    <property type="entry name" value="ODORANT RECEPTOR 56A"/>
    <property type="match status" value="1"/>
</dbReference>
<accession>A0A834I7V1</accession>
<keyword evidence="2 9" id="KW-0716">Sensory transduction</keyword>
<feature type="transmembrane region" description="Helical" evidence="9">
    <location>
        <begin position="377"/>
        <end position="401"/>
    </location>
</feature>
<dbReference type="GO" id="GO:0004984">
    <property type="term" value="F:olfactory receptor activity"/>
    <property type="evidence" value="ECO:0007669"/>
    <property type="project" value="InterPro"/>
</dbReference>
<dbReference type="PANTHER" id="PTHR21137">
    <property type="entry name" value="ODORANT RECEPTOR"/>
    <property type="match status" value="1"/>
</dbReference>
<evidence type="ECO:0000256" key="8">
    <source>
        <dbReference type="ARBA" id="ARBA00023224"/>
    </source>
</evidence>
<keyword evidence="7 9" id="KW-0675">Receptor</keyword>
<gene>
    <name evidence="10" type="ORF">GWI33_013585</name>
</gene>
<organism evidence="10 11">
    <name type="scientific">Rhynchophorus ferrugineus</name>
    <name type="common">Red palm weevil</name>
    <name type="synonym">Curculio ferrugineus</name>
    <dbReference type="NCBI Taxonomy" id="354439"/>
    <lineage>
        <taxon>Eukaryota</taxon>
        <taxon>Metazoa</taxon>
        <taxon>Ecdysozoa</taxon>
        <taxon>Arthropoda</taxon>
        <taxon>Hexapoda</taxon>
        <taxon>Insecta</taxon>
        <taxon>Pterygota</taxon>
        <taxon>Neoptera</taxon>
        <taxon>Endopterygota</taxon>
        <taxon>Coleoptera</taxon>
        <taxon>Polyphaga</taxon>
        <taxon>Cucujiformia</taxon>
        <taxon>Curculionidae</taxon>
        <taxon>Dryophthorinae</taxon>
        <taxon>Rhynchophorus</taxon>
    </lineage>
</organism>
<evidence type="ECO:0000256" key="7">
    <source>
        <dbReference type="ARBA" id="ARBA00023170"/>
    </source>
</evidence>
<keyword evidence="5 9" id="KW-1133">Transmembrane helix</keyword>
<dbReference type="GO" id="GO:0005549">
    <property type="term" value="F:odorant binding"/>
    <property type="evidence" value="ECO:0007669"/>
    <property type="project" value="InterPro"/>
</dbReference>
<dbReference type="InterPro" id="IPR004117">
    <property type="entry name" value="7tm6_olfct_rcpt"/>
</dbReference>
<feature type="transmembrane region" description="Helical" evidence="9">
    <location>
        <begin position="310"/>
        <end position="333"/>
    </location>
</feature>
<keyword evidence="3 9" id="KW-0812">Transmembrane</keyword>
<evidence type="ECO:0000256" key="2">
    <source>
        <dbReference type="ARBA" id="ARBA00022606"/>
    </source>
</evidence>
<feature type="transmembrane region" description="Helical" evidence="9">
    <location>
        <begin position="12"/>
        <end position="32"/>
    </location>
</feature>
<evidence type="ECO:0000256" key="9">
    <source>
        <dbReference type="RuleBase" id="RU351113"/>
    </source>
</evidence>
<name>A0A834I7V1_RHYFE</name>
<evidence type="ECO:0000256" key="3">
    <source>
        <dbReference type="ARBA" id="ARBA00022692"/>
    </source>
</evidence>
<keyword evidence="6 9" id="KW-0472">Membrane</keyword>
<dbReference type="Proteomes" id="UP000625711">
    <property type="component" value="Unassembled WGS sequence"/>
</dbReference>
<evidence type="ECO:0000256" key="1">
    <source>
        <dbReference type="ARBA" id="ARBA00004141"/>
    </source>
</evidence>
<evidence type="ECO:0000256" key="4">
    <source>
        <dbReference type="ARBA" id="ARBA00022725"/>
    </source>
</evidence>
<dbReference type="AlphaFoldDB" id="A0A834I7V1"/>